<evidence type="ECO:0000313" key="1">
    <source>
        <dbReference type="EMBL" id="KAG0427834.1"/>
    </source>
</evidence>
<keyword evidence="2" id="KW-1185">Reference proteome</keyword>
<accession>A0AC60Q471</accession>
<dbReference type="Proteomes" id="UP000805193">
    <property type="component" value="Unassembled WGS sequence"/>
</dbReference>
<organism evidence="1 2">
    <name type="scientific">Ixodes persulcatus</name>
    <name type="common">Taiga tick</name>
    <dbReference type="NCBI Taxonomy" id="34615"/>
    <lineage>
        <taxon>Eukaryota</taxon>
        <taxon>Metazoa</taxon>
        <taxon>Ecdysozoa</taxon>
        <taxon>Arthropoda</taxon>
        <taxon>Chelicerata</taxon>
        <taxon>Arachnida</taxon>
        <taxon>Acari</taxon>
        <taxon>Parasitiformes</taxon>
        <taxon>Ixodida</taxon>
        <taxon>Ixodoidea</taxon>
        <taxon>Ixodidae</taxon>
        <taxon>Ixodinae</taxon>
        <taxon>Ixodes</taxon>
    </lineage>
</organism>
<protein>
    <submittedName>
        <fullName evidence="1">Uncharacterized protein</fullName>
    </submittedName>
</protein>
<name>A0AC60Q471_IXOPE</name>
<comment type="caution">
    <text evidence="1">The sequence shown here is derived from an EMBL/GenBank/DDBJ whole genome shotgun (WGS) entry which is preliminary data.</text>
</comment>
<sequence>MPAGFSYLDGVQVKISEKFRPPRRVVLPVSLARNTFPETLNEHYDFSVELRAVEFAERYRREQQAKRQARVDRVAADIEQFTQVGTSPSDGSMPIVATATTANDCSARPVAPPVVVPSGAILLPAQATGSRETKEAVSTAPARPQTNQHFSLAEFENDSSSPFDYVELQTINDLEELNSVFQGISVCHPAASKSENADSSAPAASQVPTYDVKIPGVPVLQEAEVNGFLDGTAALAAAAAEDAKPLRPSRSASDVRSSGDKGLQNAWRSNTPPPPYTHSNVPRLPSMTDARPKRILSPATEQLLKYLVDMGFEEDRALRAIESQGMDDKKVIEHLCHVQSLVDAGFTDLDSEEALGLNKSNYEQALEFLKLQKQFLDLGFQREAVTKALMENKNDRDKALDSLLGQKTNGRVFLQLAIAGWLAVSGSAISADPELVVSSSKCLLAVL</sequence>
<evidence type="ECO:0000313" key="2">
    <source>
        <dbReference type="Proteomes" id="UP000805193"/>
    </source>
</evidence>
<reference evidence="1 2" key="1">
    <citation type="journal article" date="2020" name="Cell">
        <title>Large-Scale Comparative Analyses of Tick Genomes Elucidate Their Genetic Diversity and Vector Capacities.</title>
        <authorList>
            <consortium name="Tick Genome and Microbiome Consortium (TIGMIC)"/>
            <person name="Jia N."/>
            <person name="Wang J."/>
            <person name="Shi W."/>
            <person name="Du L."/>
            <person name="Sun Y."/>
            <person name="Zhan W."/>
            <person name="Jiang J.F."/>
            <person name="Wang Q."/>
            <person name="Zhang B."/>
            <person name="Ji P."/>
            <person name="Bell-Sakyi L."/>
            <person name="Cui X.M."/>
            <person name="Yuan T.T."/>
            <person name="Jiang B.G."/>
            <person name="Yang W.F."/>
            <person name="Lam T.T."/>
            <person name="Chang Q.C."/>
            <person name="Ding S.J."/>
            <person name="Wang X.J."/>
            <person name="Zhu J.G."/>
            <person name="Ruan X.D."/>
            <person name="Zhao L."/>
            <person name="Wei J.T."/>
            <person name="Ye R.Z."/>
            <person name="Que T.C."/>
            <person name="Du C.H."/>
            <person name="Zhou Y.H."/>
            <person name="Cheng J.X."/>
            <person name="Dai P.F."/>
            <person name="Guo W.B."/>
            <person name="Han X.H."/>
            <person name="Huang E.J."/>
            <person name="Li L.F."/>
            <person name="Wei W."/>
            <person name="Gao Y.C."/>
            <person name="Liu J.Z."/>
            <person name="Shao H.Z."/>
            <person name="Wang X."/>
            <person name="Wang C.C."/>
            <person name="Yang T.C."/>
            <person name="Huo Q.B."/>
            <person name="Li W."/>
            <person name="Chen H.Y."/>
            <person name="Chen S.E."/>
            <person name="Zhou L.G."/>
            <person name="Ni X.B."/>
            <person name="Tian J.H."/>
            <person name="Sheng Y."/>
            <person name="Liu T."/>
            <person name="Pan Y.S."/>
            <person name="Xia L.Y."/>
            <person name="Li J."/>
            <person name="Zhao F."/>
            <person name="Cao W.C."/>
        </authorList>
    </citation>
    <scope>NUCLEOTIDE SEQUENCE [LARGE SCALE GENOMIC DNA]</scope>
    <source>
        <strain evidence="1">Iper-2018</strain>
    </source>
</reference>
<dbReference type="EMBL" id="JABSTQ010009587">
    <property type="protein sequence ID" value="KAG0427834.1"/>
    <property type="molecule type" value="Genomic_DNA"/>
</dbReference>
<proteinExistence type="predicted"/>
<gene>
    <name evidence="1" type="ORF">HPB47_025121</name>
</gene>